<evidence type="ECO:0000313" key="1">
    <source>
        <dbReference type="EMBL" id="RLV59314.1"/>
    </source>
</evidence>
<proteinExistence type="predicted"/>
<protein>
    <submittedName>
        <fullName evidence="1">Secretion protein EspA</fullName>
    </submittedName>
</protein>
<dbReference type="Pfam" id="PF03433">
    <property type="entry name" value="EspA"/>
    <property type="match status" value="2"/>
</dbReference>
<comment type="caution">
    <text evidence="1">The sequence shown here is derived from an EMBL/GenBank/DDBJ whole genome shotgun (WGS) entry which is preliminary data.</text>
</comment>
<dbReference type="Proteomes" id="UP000281474">
    <property type="component" value="Unassembled WGS sequence"/>
</dbReference>
<keyword evidence="2" id="KW-1185">Reference proteome</keyword>
<dbReference type="EMBL" id="QZEI01000038">
    <property type="protein sequence ID" value="RLV59314.1"/>
    <property type="molecule type" value="Genomic_DNA"/>
</dbReference>
<dbReference type="InterPro" id="IPR005095">
    <property type="entry name" value="EspA"/>
</dbReference>
<dbReference type="SUPFAM" id="SSF116927">
    <property type="entry name" value="EspA/CesA-like"/>
    <property type="match status" value="1"/>
</dbReference>
<sequence length="247" mass="27461">MDKWSVDDQLAQQGDSVLSGGIAVLYLFMNLLSELANAKYLQMQEKAKVSRDAQDMANMVNEKIADVSKQGDKGADALPDDVVNYMRENGVKVDGKSIDTYLYGHFTDKFPNGTMNVNIQWSNGSIGHRTLTEKDGKWFYAGSPADVTVNGSEISWNDHGNVWKGNFFTDFKDSDGHAISSPKLNKGQLEAVKDALENVSNRASDFVSQSQLQLQKIMQTYNVTVSLINSMQTMLQEMNKSIAQNIR</sequence>
<accession>A0A3L8PVH1</accession>
<dbReference type="InterPro" id="IPR035074">
    <property type="entry name" value="EspA/CesA-like"/>
</dbReference>
<gene>
    <name evidence="1" type="ORF">D5018_12770</name>
</gene>
<dbReference type="AlphaFoldDB" id="A0A3L8PVH1"/>
<dbReference type="OrthoDB" id="8594867at2"/>
<organism evidence="1 2">
    <name type="scientific">Parashewanella curva</name>
    <dbReference type="NCBI Taxonomy" id="2338552"/>
    <lineage>
        <taxon>Bacteria</taxon>
        <taxon>Pseudomonadati</taxon>
        <taxon>Pseudomonadota</taxon>
        <taxon>Gammaproteobacteria</taxon>
        <taxon>Alteromonadales</taxon>
        <taxon>Shewanellaceae</taxon>
        <taxon>Parashewanella</taxon>
    </lineage>
</organism>
<evidence type="ECO:0000313" key="2">
    <source>
        <dbReference type="Proteomes" id="UP000281474"/>
    </source>
</evidence>
<reference evidence="1 2" key="1">
    <citation type="submission" date="2018-09" db="EMBL/GenBank/DDBJ databases">
        <title>Phylogeny of the Shewanellaceae, and recommendation for two new genera, Pseudoshewanella and Parashewanella.</title>
        <authorList>
            <person name="Wang G."/>
        </authorList>
    </citation>
    <scope>NUCLEOTIDE SEQUENCE [LARGE SCALE GENOMIC DNA]</scope>
    <source>
        <strain evidence="1 2">C51</strain>
    </source>
</reference>
<name>A0A3L8PVH1_9GAMM</name>